<dbReference type="PANTHER" id="PTHR48111">
    <property type="entry name" value="REGULATOR OF RPOS"/>
    <property type="match status" value="1"/>
</dbReference>
<evidence type="ECO:0000256" key="2">
    <source>
        <dbReference type="ARBA" id="ARBA00023012"/>
    </source>
</evidence>
<dbReference type="InterPro" id="IPR001789">
    <property type="entry name" value="Sig_transdc_resp-reg_receiver"/>
</dbReference>
<reference evidence="10 11" key="1">
    <citation type="submission" date="2017-09" db="EMBL/GenBank/DDBJ databases">
        <authorList>
            <person name="Ehlers B."/>
            <person name="Leendertz F.H."/>
        </authorList>
    </citation>
    <scope>NUCLEOTIDE SEQUENCE [LARGE SCALE GENOMIC DNA]</scope>
    <source>
        <strain evidence="10 11">USBA 140</strain>
    </source>
</reference>
<keyword evidence="1 6" id="KW-0597">Phosphoprotein</keyword>
<feature type="DNA-binding region" description="OmpR/PhoB-type" evidence="7">
    <location>
        <begin position="132"/>
        <end position="232"/>
    </location>
</feature>
<dbReference type="GO" id="GO:0000156">
    <property type="term" value="F:phosphorelay response regulator activity"/>
    <property type="evidence" value="ECO:0007669"/>
    <property type="project" value="TreeGrafter"/>
</dbReference>
<evidence type="ECO:0000256" key="1">
    <source>
        <dbReference type="ARBA" id="ARBA00022553"/>
    </source>
</evidence>
<name>A0A286GQR3_9PROT</name>
<feature type="domain" description="OmpR/PhoB-type" evidence="9">
    <location>
        <begin position="132"/>
        <end position="232"/>
    </location>
</feature>
<dbReference type="Gene3D" id="6.10.250.690">
    <property type="match status" value="1"/>
</dbReference>
<dbReference type="GO" id="GO:0000976">
    <property type="term" value="F:transcription cis-regulatory region binding"/>
    <property type="evidence" value="ECO:0007669"/>
    <property type="project" value="TreeGrafter"/>
</dbReference>
<dbReference type="SUPFAM" id="SSF46894">
    <property type="entry name" value="C-terminal effector domain of the bipartite response regulators"/>
    <property type="match status" value="1"/>
</dbReference>
<dbReference type="Gene3D" id="3.40.50.2300">
    <property type="match status" value="1"/>
</dbReference>
<dbReference type="Proteomes" id="UP000219621">
    <property type="component" value="Unassembled WGS sequence"/>
</dbReference>
<evidence type="ECO:0000256" key="4">
    <source>
        <dbReference type="ARBA" id="ARBA00023125"/>
    </source>
</evidence>
<dbReference type="CDD" id="cd00383">
    <property type="entry name" value="trans_reg_C"/>
    <property type="match status" value="1"/>
</dbReference>
<dbReference type="InterPro" id="IPR036388">
    <property type="entry name" value="WH-like_DNA-bd_sf"/>
</dbReference>
<dbReference type="PROSITE" id="PS50110">
    <property type="entry name" value="RESPONSE_REGULATORY"/>
    <property type="match status" value="1"/>
</dbReference>
<dbReference type="SMART" id="SM00862">
    <property type="entry name" value="Trans_reg_C"/>
    <property type="match status" value="1"/>
</dbReference>
<dbReference type="SUPFAM" id="SSF52172">
    <property type="entry name" value="CheY-like"/>
    <property type="match status" value="1"/>
</dbReference>
<dbReference type="EMBL" id="OCNJ01000007">
    <property type="protein sequence ID" value="SOD97901.1"/>
    <property type="molecule type" value="Genomic_DNA"/>
</dbReference>
<protein>
    <submittedName>
        <fullName evidence="10">Two-component system, OmpR family, torCAD operon response regulator TorR</fullName>
    </submittedName>
</protein>
<dbReference type="InterPro" id="IPR011006">
    <property type="entry name" value="CheY-like_superfamily"/>
</dbReference>
<dbReference type="InterPro" id="IPR039420">
    <property type="entry name" value="WalR-like"/>
</dbReference>
<gene>
    <name evidence="10" type="ORF">SAMN05421508_107121</name>
</gene>
<evidence type="ECO:0000313" key="10">
    <source>
        <dbReference type="EMBL" id="SOD97901.1"/>
    </source>
</evidence>
<dbReference type="Pfam" id="PF00072">
    <property type="entry name" value="Response_reg"/>
    <property type="match status" value="1"/>
</dbReference>
<dbReference type="InterPro" id="IPR016032">
    <property type="entry name" value="Sig_transdc_resp-reg_C-effctor"/>
</dbReference>
<evidence type="ECO:0000256" key="7">
    <source>
        <dbReference type="PROSITE-ProRule" id="PRU01091"/>
    </source>
</evidence>
<evidence type="ECO:0000256" key="5">
    <source>
        <dbReference type="ARBA" id="ARBA00023163"/>
    </source>
</evidence>
<dbReference type="InterPro" id="IPR001867">
    <property type="entry name" value="OmpR/PhoB-type_DNA-bd"/>
</dbReference>
<feature type="modified residue" description="4-aspartylphosphate" evidence="6">
    <location>
        <position position="55"/>
    </location>
</feature>
<dbReference type="GO" id="GO:0032993">
    <property type="term" value="C:protein-DNA complex"/>
    <property type="evidence" value="ECO:0007669"/>
    <property type="project" value="TreeGrafter"/>
</dbReference>
<feature type="domain" description="Response regulatory" evidence="8">
    <location>
        <begin position="6"/>
        <end position="121"/>
    </location>
</feature>
<keyword evidence="3" id="KW-0805">Transcription regulation</keyword>
<sequence>MARRERLVIVDDDRTARELTGDYLRREGFDVWEAATMAEALEGAPRWGADCWLLDVRLPDGDGFDLARSLRAGPAPDAGIIFVTCRDDTMDRVIGLELGGDDYVPKPVALRELLARVRSVLRRRRPAVPADLSVHTFDDWTIDLTRRELMDPAGAPVRLTRGEFDLLAALVRSAGRPVARYYLVEVVSNRDPDVGERTVDTLVSRLRRKLESNPRSPRLIVTVQGVGYKLAAQVRGG</sequence>
<dbReference type="GO" id="GO:0005829">
    <property type="term" value="C:cytosol"/>
    <property type="evidence" value="ECO:0007669"/>
    <property type="project" value="TreeGrafter"/>
</dbReference>
<dbReference type="RefSeq" id="WP_097280227.1">
    <property type="nucleotide sequence ID" value="NZ_OCNJ01000007.1"/>
</dbReference>
<evidence type="ECO:0000313" key="11">
    <source>
        <dbReference type="Proteomes" id="UP000219621"/>
    </source>
</evidence>
<keyword evidence="5" id="KW-0804">Transcription</keyword>
<dbReference type="CDD" id="cd17574">
    <property type="entry name" value="REC_OmpR"/>
    <property type="match status" value="1"/>
</dbReference>
<dbReference type="GO" id="GO:0006355">
    <property type="term" value="P:regulation of DNA-templated transcription"/>
    <property type="evidence" value="ECO:0007669"/>
    <property type="project" value="InterPro"/>
</dbReference>
<keyword evidence="11" id="KW-1185">Reference proteome</keyword>
<keyword evidence="2" id="KW-0902">Two-component regulatory system</keyword>
<dbReference type="PANTHER" id="PTHR48111:SF4">
    <property type="entry name" value="DNA-BINDING DUAL TRANSCRIPTIONAL REGULATOR OMPR"/>
    <property type="match status" value="1"/>
</dbReference>
<evidence type="ECO:0000259" key="8">
    <source>
        <dbReference type="PROSITE" id="PS50110"/>
    </source>
</evidence>
<dbReference type="OrthoDB" id="9784252at2"/>
<accession>A0A286GQR3</accession>
<dbReference type="PROSITE" id="PS51755">
    <property type="entry name" value="OMPR_PHOB"/>
    <property type="match status" value="1"/>
</dbReference>
<evidence type="ECO:0000256" key="6">
    <source>
        <dbReference type="PROSITE-ProRule" id="PRU00169"/>
    </source>
</evidence>
<dbReference type="Gene3D" id="1.10.10.10">
    <property type="entry name" value="Winged helix-like DNA-binding domain superfamily/Winged helix DNA-binding domain"/>
    <property type="match status" value="1"/>
</dbReference>
<keyword evidence="4 7" id="KW-0238">DNA-binding</keyword>
<evidence type="ECO:0000259" key="9">
    <source>
        <dbReference type="PROSITE" id="PS51755"/>
    </source>
</evidence>
<dbReference type="Pfam" id="PF00486">
    <property type="entry name" value="Trans_reg_C"/>
    <property type="match status" value="1"/>
</dbReference>
<proteinExistence type="predicted"/>
<dbReference type="AlphaFoldDB" id="A0A286GQR3"/>
<dbReference type="SMART" id="SM00448">
    <property type="entry name" value="REC"/>
    <property type="match status" value="1"/>
</dbReference>
<organism evidence="10 11">
    <name type="scientific">Caenispirillum bisanense</name>
    <dbReference type="NCBI Taxonomy" id="414052"/>
    <lineage>
        <taxon>Bacteria</taxon>
        <taxon>Pseudomonadati</taxon>
        <taxon>Pseudomonadota</taxon>
        <taxon>Alphaproteobacteria</taxon>
        <taxon>Rhodospirillales</taxon>
        <taxon>Novispirillaceae</taxon>
        <taxon>Caenispirillum</taxon>
    </lineage>
</organism>
<evidence type="ECO:0000256" key="3">
    <source>
        <dbReference type="ARBA" id="ARBA00023015"/>
    </source>
</evidence>